<protein>
    <submittedName>
        <fullName evidence="4">Probable TetR family transcriptional regulator</fullName>
    </submittedName>
</protein>
<sequence>MQIQKDEIRNRILIVASSEFMKNGVKHTSIKTIADKAGVAVGNVYNYYKSKDDLLKAVLAPLFKAFKDYRSKTGGEEYVTLDIFHHEFYYEMMREQVASLIVPFRKELRLLIFETAGTSLENYFDQLLEATYTDGITYLARIKSLFPHINSDISPHFTRILCDLWAGVIRYIVTHDDLTETEINQIITDYIHFTFGGWRELMGIE</sequence>
<dbReference type="Gene3D" id="1.10.357.10">
    <property type="entry name" value="Tetracycline Repressor, domain 2"/>
    <property type="match status" value="1"/>
</dbReference>
<organism evidence="4 5">
    <name type="scientific">Prevotella intermedia</name>
    <dbReference type="NCBI Taxonomy" id="28131"/>
    <lineage>
        <taxon>Bacteria</taxon>
        <taxon>Pseudomonadati</taxon>
        <taxon>Bacteroidota</taxon>
        <taxon>Bacteroidia</taxon>
        <taxon>Bacteroidales</taxon>
        <taxon>Prevotellaceae</taxon>
        <taxon>Prevotella</taxon>
    </lineage>
</organism>
<evidence type="ECO:0000313" key="4">
    <source>
        <dbReference type="EMBL" id="BAU17113.1"/>
    </source>
</evidence>
<dbReference type="RefSeq" id="WP_096405117.1">
    <property type="nucleotide sequence ID" value="NZ_AP014597.1"/>
</dbReference>
<dbReference type="STRING" id="28131.BWX40_05625"/>
<dbReference type="PROSITE" id="PS50977">
    <property type="entry name" value="HTH_TETR_2"/>
    <property type="match status" value="1"/>
</dbReference>
<feature type="DNA-binding region" description="H-T-H motif" evidence="2">
    <location>
        <begin position="29"/>
        <end position="48"/>
    </location>
</feature>
<dbReference type="InterPro" id="IPR009057">
    <property type="entry name" value="Homeodomain-like_sf"/>
</dbReference>
<dbReference type="PANTHER" id="PTHR43479">
    <property type="entry name" value="ACREF/ENVCD OPERON REPRESSOR-RELATED"/>
    <property type="match status" value="1"/>
</dbReference>
<dbReference type="InterPro" id="IPR001647">
    <property type="entry name" value="HTH_TetR"/>
</dbReference>
<proteinExistence type="predicted"/>
<dbReference type="EMBL" id="AP014597">
    <property type="protein sequence ID" value="BAU17113.1"/>
    <property type="molecule type" value="Genomic_DNA"/>
</dbReference>
<reference evidence="4 5" key="1">
    <citation type="journal article" date="2016" name="DNA Res.">
        <title>The complete genome sequencing of Prevotella intermedia strain OMA14 and a subsequent fine-scale, intra-species genomic comparison reveal an unusual amplification of conjugative and mobile transposons and identify a novel Prevotella-lineage-specific repeat.</title>
        <authorList>
            <person name="Naito M."/>
            <person name="Ogura Y."/>
            <person name="Itoh T."/>
            <person name="Shoji M."/>
            <person name="Okamoto M."/>
            <person name="Hayashi T."/>
            <person name="Nakayama K."/>
        </authorList>
    </citation>
    <scope>NUCLEOTIDE SEQUENCE [LARGE SCALE GENOMIC DNA]</scope>
    <source>
        <strain evidence="4 5">OMA14</strain>
    </source>
</reference>
<name>A0A0S3UHV8_PREIN</name>
<dbReference type="InterPro" id="IPR050624">
    <property type="entry name" value="HTH-type_Tx_Regulator"/>
</dbReference>
<accession>A0A0S3UHV8</accession>
<gene>
    <name evidence="4" type="ORF">PIOMA14_I_0605</name>
</gene>
<evidence type="ECO:0000256" key="2">
    <source>
        <dbReference type="PROSITE-ProRule" id="PRU00335"/>
    </source>
</evidence>
<dbReference type="PRINTS" id="PR00455">
    <property type="entry name" value="HTHTETR"/>
</dbReference>
<dbReference type="SUPFAM" id="SSF46689">
    <property type="entry name" value="Homeodomain-like"/>
    <property type="match status" value="1"/>
</dbReference>
<dbReference type="PANTHER" id="PTHR43479:SF11">
    <property type="entry name" value="ACREF_ENVCD OPERON REPRESSOR-RELATED"/>
    <property type="match status" value="1"/>
</dbReference>
<dbReference type="AlphaFoldDB" id="A0A0S3UHV8"/>
<feature type="domain" description="HTH tetR-type" evidence="3">
    <location>
        <begin position="6"/>
        <end position="66"/>
    </location>
</feature>
<keyword evidence="1 2" id="KW-0238">DNA-binding</keyword>
<evidence type="ECO:0000259" key="3">
    <source>
        <dbReference type="PROSITE" id="PS50977"/>
    </source>
</evidence>
<dbReference type="Proteomes" id="UP000217431">
    <property type="component" value="Chromosome I"/>
</dbReference>
<evidence type="ECO:0000256" key="1">
    <source>
        <dbReference type="ARBA" id="ARBA00023125"/>
    </source>
</evidence>
<dbReference type="GO" id="GO:0003677">
    <property type="term" value="F:DNA binding"/>
    <property type="evidence" value="ECO:0007669"/>
    <property type="project" value="UniProtKB-UniRule"/>
</dbReference>
<evidence type="ECO:0000313" key="5">
    <source>
        <dbReference type="Proteomes" id="UP000217431"/>
    </source>
</evidence>
<dbReference type="Pfam" id="PF00440">
    <property type="entry name" value="TetR_N"/>
    <property type="match status" value="1"/>
</dbReference>